<dbReference type="PANTHER" id="PTHR22605:SF1">
    <property type="entry name" value="RZ-TYPE DOMAIN-CONTAINING PROTEIN"/>
    <property type="match status" value="1"/>
</dbReference>
<dbReference type="PANTHER" id="PTHR22605">
    <property type="entry name" value="RZ-TYPE DOMAIN-CONTAINING PROTEIN"/>
    <property type="match status" value="1"/>
</dbReference>
<protein>
    <recommendedName>
        <fullName evidence="3">ATPase dynein-related AAA domain-containing protein</fullName>
    </recommendedName>
</protein>
<gene>
    <name evidence="1" type="ORF">RhiirA5_482008</name>
</gene>
<dbReference type="InterPro" id="IPR031248">
    <property type="entry name" value="RNF213"/>
</dbReference>
<reference evidence="1 2" key="1">
    <citation type="submission" date="2016-04" db="EMBL/GenBank/DDBJ databases">
        <title>Genome analyses suggest a sexual origin of heterokaryosis in a supposedly ancient asexual fungus.</title>
        <authorList>
            <person name="Ropars J."/>
            <person name="Sedzielewska K."/>
            <person name="Noel J."/>
            <person name="Charron P."/>
            <person name="Farinelli L."/>
            <person name="Marton T."/>
            <person name="Kruger M."/>
            <person name="Pelin A."/>
            <person name="Brachmann A."/>
            <person name="Corradi N."/>
        </authorList>
    </citation>
    <scope>NUCLEOTIDE SEQUENCE [LARGE SCALE GENOMIC DNA]</scope>
    <source>
        <strain evidence="1 2">A5</strain>
    </source>
</reference>
<organism evidence="1 2">
    <name type="scientific">Rhizophagus irregularis</name>
    <dbReference type="NCBI Taxonomy" id="588596"/>
    <lineage>
        <taxon>Eukaryota</taxon>
        <taxon>Fungi</taxon>
        <taxon>Fungi incertae sedis</taxon>
        <taxon>Mucoromycota</taxon>
        <taxon>Glomeromycotina</taxon>
        <taxon>Glomeromycetes</taxon>
        <taxon>Glomerales</taxon>
        <taxon>Glomeraceae</taxon>
        <taxon>Rhizophagus</taxon>
    </lineage>
</organism>
<dbReference type="GO" id="GO:0016887">
    <property type="term" value="F:ATP hydrolysis activity"/>
    <property type="evidence" value="ECO:0007669"/>
    <property type="project" value="InterPro"/>
</dbReference>
<evidence type="ECO:0008006" key="3">
    <source>
        <dbReference type="Google" id="ProtNLM"/>
    </source>
</evidence>
<proteinExistence type="predicted"/>
<evidence type="ECO:0000313" key="1">
    <source>
        <dbReference type="EMBL" id="PKB93807.1"/>
    </source>
</evidence>
<name>A0A2N0NGU7_9GLOM</name>
<accession>A0A2N0NGU7</accession>
<reference evidence="1 2" key="2">
    <citation type="submission" date="2017-09" db="EMBL/GenBank/DDBJ databases">
        <title>Extensive intraspecific genome diversity in a model arbuscular mycorrhizal fungus.</title>
        <authorList>
            <person name="Chen E.C."/>
            <person name="Morin E."/>
            <person name="Beaudet D."/>
            <person name="Noel J."/>
            <person name="Ndikumana S."/>
            <person name="Charron P."/>
            <person name="St-Onge C."/>
            <person name="Giorgi J."/>
            <person name="Grigoriev I.V."/>
            <person name="Roux C."/>
            <person name="Martin F.M."/>
            <person name="Corradi N."/>
        </authorList>
    </citation>
    <scope>NUCLEOTIDE SEQUENCE [LARGE SCALE GENOMIC DNA]</scope>
    <source>
        <strain evidence="1 2">A5</strain>
    </source>
</reference>
<dbReference type="EMBL" id="LLXJ01007210">
    <property type="protein sequence ID" value="PKB93807.1"/>
    <property type="molecule type" value="Genomic_DNA"/>
</dbReference>
<sequence>MVEVQFQSLNLHAGIDEKTIMMFMDDSLEKAEKGEIWLFFDEINTCNYIGLLADLISHRMLNGKLIHPNIRLFSACNPYRLRTKAQSEAGLTNRVKKFEERSNLVYQVKPLPDQILDYVWDYGILKPKDEYRYIQIMVEKELKNLAHPVFAELLFASQNFIRKVEEPYSVSLRDVKRAIKLVIFFYKSLHNRPVNKYGHVYPPPGNPTILIRSYVLALSLCYHSRLYEQDLRRQYRFKMGQILHNHNAFVGENMFSKIIREEQEDYIKRMRCPPNTAYNEALLENVLVMIVCILTKIPLFLIGAPGSSKSLAIRLISSNLRGTDSYDKYFRNLPQIYLILHQGSLFSTSDGIIKVFDKANRFQETTSTQLSVISVVLLDEGIFVHI</sequence>
<comment type="caution">
    <text evidence="1">The sequence shown here is derived from an EMBL/GenBank/DDBJ whole genome shotgun (WGS) entry which is preliminary data.</text>
</comment>
<dbReference type="GO" id="GO:0004842">
    <property type="term" value="F:ubiquitin-protein transferase activity"/>
    <property type="evidence" value="ECO:0007669"/>
    <property type="project" value="InterPro"/>
</dbReference>
<evidence type="ECO:0000313" key="2">
    <source>
        <dbReference type="Proteomes" id="UP000232722"/>
    </source>
</evidence>
<dbReference type="AlphaFoldDB" id="A0A2N0NGU7"/>
<dbReference type="Proteomes" id="UP000232722">
    <property type="component" value="Unassembled WGS sequence"/>
</dbReference>